<dbReference type="GO" id="GO:0005737">
    <property type="term" value="C:cytoplasm"/>
    <property type="evidence" value="ECO:0007669"/>
    <property type="project" value="TreeGrafter"/>
</dbReference>
<reference evidence="2 3" key="1">
    <citation type="journal article" date="2016" name="Sci. Rep.">
        <title>A novel ammonia-oxidizing archaeon from wastewater treatment plant: Its enrichment, physiological and genomic characteristics.</title>
        <authorList>
            <person name="Li Y."/>
            <person name="Ding K."/>
            <person name="Wen X."/>
            <person name="Zhang B."/>
            <person name="Shen B."/>
            <person name="Yang Y."/>
        </authorList>
    </citation>
    <scope>NUCLEOTIDE SEQUENCE [LARGE SCALE GENOMIC DNA]</scope>
    <source>
        <strain evidence="2 3">SAT1</strain>
    </source>
</reference>
<protein>
    <recommendedName>
        <fullName evidence="1">Calcineurin-like phosphoesterase domain-containing protein</fullName>
    </recommendedName>
</protein>
<gene>
    <name evidence="2" type="ORF">SU86_006340</name>
</gene>
<feature type="domain" description="Calcineurin-like phosphoesterase" evidence="1">
    <location>
        <begin position="3"/>
        <end position="195"/>
    </location>
</feature>
<dbReference type="Pfam" id="PF00149">
    <property type="entry name" value="Metallophos"/>
    <property type="match status" value="1"/>
</dbReference>
<evidence type="ECO:0000313" key="3">
    <source>
        <dbReference type="Proteomes" id="UP000266745"/>
    </source>
</evidence>
<dbReference type="InterPro" id="IPR029052">
    <property type="entry name" value="Metallo-depent_PP-like"/>
</dbReference>
<dbReference type="GeneID" id="24874168"/>
<keyword evidence="3" id="KW-1185">Reference proteome</keyword>
<name>A0A3G1B774_9ARCH</name>
<dbReference type="SUPFAM" id="SSF56300">
    <property type="entry name" value="Metallo-dependent phosphatases"/>
    <property type="match status" value="1"/>
</dbReference>
<dbReference type="RefSeq" id="WP_048186667.1">
    <property type="nucleotide sequence ID" value="NZ_CP011097.1"/>
</dbReference>
<dbReference type="KEGG" id="tah:SU86_006340"/>
<sequence length="275" mass="31602">MDLVFSDIHADIEGLETILEVALSSDFADKYGKVSRIINLGDLMERGTSPRQVLQKMSELSKSYPMISVMGNHDESVMYKKFFSGSSFSSIKEHDMLTSQDTEFFRQNKDGTFGDQFVIDKKDRLFCVHGGPVDPQKITKNGDDPWLYQRTWQRLSEEDFEFFSYSGYHYKAESAFSEGKAHLDNFVILCGHQHMEAAIKQDGDQITNLWTFGYETEKISKYDLKKHEFPIEKNYNYIIRVGLGGPQGYYGGGFARPHFGIIQDDPKKIVLFELE</sequence>
<dbReference type="STRING" id="1603555.SU86_006340"/>
<dbReference type="Gene3D" id="3.60.21.10">
    <property type="match status" value="1"/>
</dbReference>
<dbReference type="GO" id="GO:0016791">
    <property type="term" value="F:phosphatase activity"/>
    <property type="evidence" value="ECO:0007669"/>
    <property type="project" value="TreeGrafter"/>
</dbReference>
<evidence type="ECO:0000259" key="1">
    <source>
        <dbReference type="Pfam" id="PF00149"/>
    </source>
</evidence>
<dbReference type="Proteomes" id="UP000266745">
    <property type="component" value="Chromosome"/>
</dbReference>
<dbReference type="InterPro" id="IPR050126">
    <property type="entry name" value="Ap4A_hydrolase"/>
</dbReference>
<accession>A0A3G1B774</accession>
<dbReference type="InterPro" id="IPR004843">
    <property type="entry name" value="Calcineurin-like_PHP"/>
</dbReference>
<dbReference type="EMBL" id="CP011097">
    <property type="protein sequence ID" value="AJZ76051.1"/>
    <property type="molecule type" value="Genomic_DNA"/>
</dbReference>
<proteinExistence type="predicted"/>
<dbReference type="OrthoDB" id="9937at2157"/>
<organism evidence="2 3">
    <name type="scientific">Candidatus Nitrosotenuis cloacae</name>
    <dbReference type="NCBI Taxonomy" id="1603555"/>
    <lineage>
        <taxon>Archaea</taxon>
        <taxon>Nitrososphaerota</taxon>
        <taxon>Candidatus Nitrosotenuis</taxon>
    </lineage>
</organism>
<evidence type="ECO:0000313" key="2">
    <source>
        <dbReference type="EMBL" id="AJZ76051.1"/>
    </source>
</evidence>
<dbReference type="AlphaFoldDB" id="A0A3G1B774"/>
<dbReference type="CDD" id="cd00838">
    <property type="entry name" value="MPP_superfamily"/>
    <property type="match status" value="1"/>
</dbReference>
<dbReference type="PANTHER" id="PTHR42850:SF2">
    <property type="entry name" value="BLL5683 PROTEIN"/>
    <property type="match status" value="1"/>
</dbReference>
<dbReference type="PANTHER" id="PTHR42850">
    <property type="entry name" value="METALLOPHOSPHOESTERASE"/>
    <property type="match status" value="1"/>
</dbReference>